<name>A0A4D6NDY5_VIGUN</name>
<reference evidence="2 3" key="1">
    <citation type="submission" date="2019-04" db="EMBL/GenBank/DDBJ databases">
        <title>An improved genome assembly and genetic linkage map for asparagus bean, Vigna unguiculata ssp. sesquipedialis.</title>
        <authorList>
            <person name="Xia Q."/>
            <person name="Zhang R."/>
            <person name="Dong Y."/>
        </authorList>
    </citation>
    <scope>NUCLEOTIDE SEQUENCE [LARGE SCALE GENOMIC DNA]</scope>
    <source>
        <tissue evidence="2">Leaf</tissue>
    </source>
</reference>
<dbReference type="AlphaFoldDB" id="A0A4D6NDY5"/>
<dbReference type="InterPro" id="IPR006527">
    <property type="entry name" value="F-box-assoc_dom_typ1"/>
</dbReference>
<dbReference type="PANTHER" id="PTHR31672">
    <property type="entry name" value="BNACNNG10540D PROTEIN"/>
    <property type="match status" value="1"/>
</dbReference>
<proteinExistence type="predicted"/>
<dbReference type="Proteomes" id="UP000501690">
    <property type="component" value="Linkage Group LG10"/>
</dbReference>
<accession>A0A4D6NDY5</accession>
<dbReference type="InterPro" id="IPR017451">
    <property type="entry name" value="F-box-assoc_interact_dom"/>
</dbReference>
<dbReference type="Pfam" id="PF07734">
    <property type="entry name" value="FBA_1"/>
    <property type="match status" value="1"/>
</dbReference>
<dbReference type="PANTHER" id="PTHR31672:SF13">
    <property type="entry name" value="F-BOX PROTEIN CPR30-LIKE"/>
    <property type="match status" value="1"/>
</dbReference>
<dbReference type="InterPro" id="IPR001810">
    <property type="entry name" value="F-box_dom"/>
</dbReference>
<sequence>MLCEDMLLEILSRLPVRSLKRFMCVSKNFQSIILDARFLRMHLQNSRKRTNIMLSYSNKGKTYVDASPISSLIEDSTPFFTANTINGSKPQRNKYQVLGSCNGLVCMIKWDQNVPDIFYLWNPATATKVLIPNSHPPHSRHLPLKFRENEYMAMVGFGYDNSRDSYKVVAIVGHLNSEGDNHPFRSVIYNLNDNKIGWKDIQDFPVDPTGTEGDGIYLNNTLNWLGSPYCNNYDYDDDCYISFDEVLIASLDLETEMYTQILLPGELNGVSIEDFSFPFDQLHCNEAPIIGVLGGCLSLFLHNHTTKYLIIWQMKEFGNQQSWTLLLNASLQDLGLQTIRFPTKSYHEYYLWRISTLGNQHFSYNYYSNLLPLCMIENDRDIVIIHCAFQGFVKETIVYNLKDKTVTSKKMADNLQWIYPFDYVESLVSPTLE</sequence>
<dbReference type="SMART" id="SM00256">
    <property type="entry name" value="FBOX"/>
    <property type="match status" value="1"/>
</dbReference>
<dbReference type="InterPro" id="IPR050796">
    <property type="entry name" value="SCF_F-box_component"/>
</dbReference>
<protein>
    <recommendedName>
        <fullName evidence="1">F-box domain-containing protein</fullName>
    </recommendedName>
</protein>
<dbReference type="NCBIfam" id="TIGR01640">
    <property type="entry name" value="F_box_assoc_1"/>
    <property type="match status" value="1"/>
</dbReference>
<dbReference type="Gene3D" id="1.20.1280.50">
    <property type="match status" value="1"/>
</dbReference>
<gene>
    <name evidence="2" type="ORF">DEO72_LG10g3313</name>
</gene>
<feature type="domain" description="F-box" evidence="1">
    <location>
        <begin position="2"/>
        <end position="41"/>
    </location>
</feature>
<evidence type="ECO:0000313" key="2">
    <source>
        <dbReference type="EMBL" id="QCE12073.1"/>
    </source>
</evidence>
<dbReference type="SUPFAM" id="SSF81383">
    <property type="entry name" value="F-box domain"/>
    <property type="match status" value="1"/>
</dbReference>
<keyword evidence="3" id="KW-1185">Reference proteome</keyword>
<dbReference type="InterPro" id="IPR036047">
    <property type="entry name" value="F-box-like_dom_sf"/>
</dbReference>
<dbReference type="Pfam" id="PF00646">
    <property type="entry name" value="F-box"/>
    <property type="match status" value="1"/>
</dbReference>
<dbReference type="EMBL" id="CP039354">
    <property type="protein sequence ID" value="QCE12073.1"/>
    <property type="molecule type" value="Genomic_DNA"/>
</dbReference>
<evidence type="ECO:0000259" key="1">
    <source>
        <dbReference type="SMART" id="SM00256"/>
    </source>
</evidence>
<organism evidence="2 3">
    <name type="scientific">Vigna unguiculata</name>
    <name type="common">Cowpea</name>
    <dbReference type="NCBI Taxonomy" id="3917"/>
    <lineage>
        <taxon>Eukaryota</taxon>
        <taxon>Viridiplantae</taxon>
        <taxon>Streptophyta</taxon>
        <taxon>Embryophyta</taxon>
        <taxon>Tracheophyta</taxon>
        <taxon>Spermatophyta</taxon>
        <taxon>Magnoliopsida</taxon>
        <taxon>eudicotyledons</taxon>
        <taxon>Gunneridae</taxon>
        <taxon>Pentapetalae</taxon>
        <taxon>rosids</taxon>
        <taxon>fabids</taxon>
        <taxon>Fabales</taxon>
        <taxon>Fabaceae</taxon>
        <taxon>Papilionoideae</taxon>
        <taxon>50 kb inversion clade</taxon>
        <taxon>NPAAA clade</taxon>
        <taxon>indigoferoid/millettioid clade</taxon>
        <taxon>Phaseoleae</taxon>
        <taxon>Vigna</taxon>
    </lineage>
</organism>
<evidence type="ECO:0000313" key="3">
    <source>
        <dbReference type="Proteomes" id="UP000501690"/>
    </source>
</evidence>